<evidence type="ECO:0000313" key="1">
    <source>
        <dbReference type="EMBL" id="GAT49823.1"/>
    </source>
</evidence>
<dbReference type="PANTHER" id="PTHR31757:SF0">
    <property type="entry name" value="SLL0781 PROTEIN"/>
    <property type="match status" value="1"/>
</dbReference>
<dbReference type="PANTHER" id="PTHR31757">
    <property type="entry name" value="SLL0781 PROTEIN"/>
    <property type="match status" value="1"/>
</dbReference>
<dbReference type="Pfam" id="PF07080">
    <property type="entry name" value="DUF1348"/>
    <property type="match status" value="2"/>
</dbReference>
<dbReference type="SUPFAM" id="SSF54427">
    <property type="entry name" value="NTF2-like"/>
    <property type="match status" value="2"/>
</dbReference>
<organism evidence="1 2">
    <name type="scientific">Mycena chlorophos</name>
    <name type="common">Agaric fungus</name>
    <name type="synonym">Agaricus chlorophos</name>
    <dbReference type="NCBI Taxonomy" id="658473"/>
    <lineage>
        <taxon>Eukaryota</taxon>
        <taxon>Fungi</taxon>
        <taxon>Dikarya</taxon>
        <taxon>Basidiomycota</taxon>
        <taxon>Agaricomycotina</taxon>
        <taxon>Agaricomycetes</taxon>
        <taxon>Agaricomycetidae</taxon>
        <taxon>Agaricales</taxon>
        <taxon>Marasmiineae</taxon>
        <taxon>Mycenaceae</taxon>
        <taxon>Mycena</taxon>
    </lineage>
</organism>
<reference evidence="1" key="1">
    <citation type="submission" date="2014-09" db="EMBL/GenBank/DDBJ databases">
        <title>Genome sequence of the luminous mushroom Mycena chlorophos for searching fungal bioluminescence genes.</title>
        <authorList>
            <person name="Tanaka Y."/>
            <person name="Kasuga D."/>
            <person name="Oba Y."/>
            <person name="Hase S."/>
            <person name="Sato K."/>
            <person name="Oba Y."/>
            <person name="Sakakibara Y."/>
        </authorList>
    </citation>
    <scope>NUCLEOTIDE SEQUENCE</scope>
</reference>
<gene>
    <name evidence="1" type="ORF">MCHLO_07111</name>
</gene>
<dbReference type="Gene3D" id="3.10.450.50">
    <property type="match status" value="2"/>
</dbReference>
<name>A0ABQ0LFD6_MYCCL</name>
<dbReference type="EMBL" id="DF845917">
    <property type="protein sequence ID" value="GAT49823.1"/>
    <property type="molecule type" value="Genomic_DNA"/>
</dbReference>
<accession>A0ABQ0LFD6</accession>
<evidence type="ECO:0008006" key="3">
    <source>
        <dbReference type="Google" id="ProtNLM"/>
    </source>
</evidence>
<protein>
    <recommendedName>
        <fullName evidence="3">DUF1348-domain-containing protein</fullName>
    </recommendedName>
</protein>
<dbReference type="InterPro" id="IPR009783">
    <property type="entry name" value="DUF1348"/>
</dbReference>
<keyword evidence="2" id="KW-1185">Reference proteome</keyword>
<proteinExistence type="predicted"/>
<dbReference type="InterPro" id="IPR032710">
    <property type="entry name" value="NTF2-like_dom_sf"/>
</dbReference>
<dbReference type="Proteomes" id="UP000815677">
    <property type="component" value="Unassembled WGS sequence"/>
</dbReference>
<sequence>MSSPIVPPFTAETARIKVKTAQNLWNTRDPAKVALAYTPDTIWRNRTTFLKGREEVVGFLTQKWEKEHLYVLRKELFAFSDNKIAVQFFYEWNELADGTGQWYRTYGLEDWTFDASGLMRKRQMSGNDLAISHEERCICKITLYLPVYSINPLSLVPPFTAATARLKVKAGQNLWNTRDPAKIALAYTPDSIWRNRTTFVRGREEIVRFLEEKWKKEHFYVLRKELFAFTDNKIAVQFFDEWNESPDGMGQWYRTYGLEDWTFDEAGLMRKRQMCGNDLPISPEERQVLQHFSA</sequence>
<evidence type="ECO:0000313" key="2">
    <source>
        <dbReference type="Proteomes" id="UP000815677"/>
    </source>
</evidence>